<organism evidence="2 3">
    <name type="scientific">Aspergillus carbonarius (strain ITEM 5010)</name>
    <dbReference type="NCBI Taxonomy" id="602072"/>
    <lineage>
        <taxon>Eukaryota</taxon>
        <taxon>Fungi</taxon>
        <taxon>Dikarya</taxon>
        <taxon>Ascomycota</taxon>
        <taxon>Pezizomycotina</taxon>
        <taxon>Eurotiomycetes</taxon>
        <taxon>Eurotiomycetidae</taxon>
        <taxon>Eurotiales</taxon>
        <taxon>Aspergillaceae</taxon>
        <taxon>Aspergillus</taxon>
        <taxon>Aspergillus subgen. Circumdati</taxon>
    </lineage>
</organism>
<keyword evidence="3" id="KW-1185">Reference proteome</keyword>
<reference evidence="3" key="1">
    <citation type="journal article" date="2017" name="Genome Biol.">
        <title>Comparative genomics reveals high biological diversity and specific adaptations in the industrially and medically important fungal genus Aspergillus.</title>
        <authorList>
            <person name="de Vries R.P."/>
            <person name="Riley R."/>
            <person name="Wiebenga A."/>
            <person name="Aguilar-Osorio G."/>
            <person name="Amillis S."/>
            <person name="Uchima C.A."/>
            <person name="Anderluh G."/>
            <person name="Asadollahi M."/>
            <person name="Askin M."/>
            <person name="Barry K."/>
            <person name="Battaglia E."/>
            <person name="Bayram O."/>
            <person name="Benocci T."/>
            <person name="Braus-Stromeyer S.A."/>
            <person name="Caldana C."/>
            <person name="Canovas D."/>
            <person name="Cerqueira G.C."/>
            <person name="Chen F."/>
            <person name="Chen W."/>
            <person name="Choi C."/>
            <person name="Clum A."/>
            <person name="Dos Santos R.A."/>
            <person name="Damasio A.R."/>
            <person name="Diallinas G."/>
            <person name="Emri T."/>
            <person name="Fekete E."/>
            <person name="Flipphi M."/>
            <person name="Freyberg S."/>
            <person name="Gallo A."/>
            <person name="Gournas C."/>
            <person name="Habgood R."/>
            <person name="Hainaut M."/>
            <person name="Harispe M.L."/>
            <person name="Henrissat B."/>
            <person name="Hilden K.S."/>
            <person name="Hope R."/>
            <person name="Hossain A."/>
            <person name="Karabika E."/>
            <person name="Karaffa L."/>
            <person name="Karanyi Z."/>
            <person name="Krasevec N."/>
            <person name="Kuo A."/>
            <person name="Kusch H."/>
            <person name="LaButti K."/>
            <person name="Lagendijk E.L."/>
            <person name="Lapidus A."/>
            <person name="Levasseur A."/>
            <person name="Lindquist E."/>
            <person name="Lipzen A."/>
            <person name="Logrieco A.F."/>
            <person name="MacCabe A."/>
            <person name="Maekelae M.R."/>
            <person name="Malavazi I."/>
            <person name="Melin P."/>
            <person name="Meyer V."/>
            <person name="Mielnichuk N."/>
            <person name="Miskei M."/>
            <person name="Molnar A.P."/>
            <person name="Mule G."/>
            <person name="Ngan C.Y."/>
            <person name="Orejas M."/>
            <person name="Orosz E."/>
            <person name="Ouedraogo J.P."/>
            <person name="Overkamp K.M."/>
            <person name="Park H.-S."/>
            <person name="Perrone G."/>
            <person name="Piumi F."/>
            <person name="Punt P.J."/>
            <person name="Ram A.F."/>
            <person name="Ramon A."/>
            <person name="Rauscher S."/>
            <person name="Record E."/>
            <person name="Riano-Pachon D.M."/>
            <person name="Robert V."/>
            <person name="Roehrig J."/>
            <person name="Ruller R."/>
            <person name="Salamov A."/>
            <person name="Salih N.S."/>
            <person name="Samson R.A."/>
            <person name="Sandor E."/>
            <person name="Sanguinetti M."/>
            <person name="Schuetze T."/>
            <person name="Sepcic K."/>
            <person name="Shelest E."/>
            <person name="Sherlock G."/>
            <person name="Sophianopoulou V."/>
            <person name="Squina F.M."/>
            <person name="Sun H."/>
            <person name="Susca A."/>
            <person name="Todd R.B."/>
            <person name="Tsang A."/>
            <person name="Unkles S.E."/>
            <person name="van de Wiele N."/>
            <person name="van Rossen-Uffink D."/>
            <person name="Oliveira J.V."/>
            <person name="Vesth T.C."/>
            <person name="Visser J."/>
            <person name="Yu J.-H."/>
            <person name="Zhou M."/>
            <person name="Andersen M.R."/>
            <person name="Archer D.B."/>
            <person name="Baker S.E."/>
            <person name="Benoit I."/>
            <person name="Brakhage A.A."/>
            <person name="Braus G.H."/>
            <person name="Fischer R."/>
            <person name="Frisvad J.C."/>
            <person name="Goldman G.H."/>
            <person name="Houbraken J."/>
            <person name="Oakley B."/>
            <person name="Pocsi I."/>
            <person name="Scazzocchio C."/>
            <person name="Seiboth B."/>
            <person name="vanKuyk P.A."/>
            <person name="Wortman J."/>
            <person name="Dyer P.S."/>
            <person name="Grigoriev I.V."/>
        </authorList>
    </citation>
    <scope>NUCLEOTIDE SEQUENCE [LARGE SCALE GENOMIC DNA]</scope>
    <source>
        <strain evidence="3">ITEM 5010</strain>
    </source>
</reference>
<proteinExistence type="predicted"/>
<accession>A0A1R3RUT8</accession>
<protein>
    <submittedName>
        <fullName evidence="2">Uncharacterized protein</fullName>
    </submittedName>
</protein>
<dbReference type="VEuPathDB" id="FungiDB:ASPCADRAFT_205474"/>
<evidence type="ECO:0000313" key="3">
    <source>
        <dbReference type="Proteomes" id="UP000188318"/>
    </source>
</evidence>
<gene>
    <name evidence="2" type="ORF">ASPCADRAFT_205474</name>
</gene>
<feature type="region of interest" description="Disordered" evidence="1">
    <location>
        <begin position="73"/>
        <end position="92"/>
    </location>
</feature>
<dbReference type="AlphaFoldDB" id="A0A1R3RUT8"/>
<evidence type="ECO:0000313" key="2">
    <source>
        <dbReference type="EMBL" id="OOF98212.1"/>
    </source>
</evidence>
<name>A0A1R3RUT8_ASPC5</name>
<sequence length="92" mass="10603">MRRGVHCPSPWMHITTYEAMRRWARGKVNDADSPYHTEYGMADALQNDTSTYPYITSVLVPLNVIPHFLVVHNPHHRQTQNKTPSVNHPDPT</sequence>
<evidence type="ECO:0000256" key="1">
    <source>
        <dbReference type="SAM" id="MobiDB-lite"/>
    </source>
</evidence>
<dbReference type="Proteomes" id="UP000188318">
    <property type="component" value="Unassembled WGS sequence"/>
</dbReference>
<dbReference type="EMBL" id="KV907496">
    <property type="protein sequence ID" value="OOF98212.1"/>
    <property type="molecule type" value="Genomic_DNA"/>
</dbReference>